<evidence type="ECO:0000256" key="3">
    <source>
        <dbReference type="ARBA" id="ARBA00022801"/>
    </source>
</evidence>
<dbReference type="Proteomes" id="UP000516349">
    <property type="component" value="Chromosome"/>
</dbReference>
<evidence type="ECO:0000313" key="11">
    <source>
        <dbReference type="Proteomes" id="UP000516349"/>
    </source>
</evidence>
<feature type="domain" description="Helicase C-terminal" evidence="9">
    <location>
        <begin position="479"/>
        <end position="639"/>
    </location>
</feature>
<dbReference type="InterPro" id="IPR012340">
    <property type="entry name" value="NA-bd_OB-fold"/>
</dbReference>
<accession>A0A7H1NUK9</accession>
<keyword evidence="7" id="KW-0234">DNA repair</keyword>
<dbReference type="EC" id="3.6.4.12" evidence="10"/>
<proteinExistence type="predicted"/>
<dbReference type="PROSITE" id="PS51192">
    <property type="entry name" value="HELICASE_ATP_BIND_1"/>
    <property type="match status" value="1"/>
</dbReference>
<keyword evidence="3 10" id="KW-0378">Hydrolase</keyword>
<dbReference type="NCBIfam" id="NF008164">
    <property type="entry name" value="PRK10917.1-2"/>
    <property type="match status" value="1"/>
</dbReference>
<dbReference type="SUPFAM" id="SSF52540">
    <property type="entry name" value="P-loop containing nucleoside triphosphate hydrolases"/>
    <property type="match status" value="2"/>
</dbReference>
<reference evidence="10 11" key="1">
    <citation type="submission" date="2020-08" db="EMBL/GenBank/DDBJ databases">
        <title>Complete genome sequence of Entomobacter blattae G55GP.</title>
        <authorList>
            <person name="Poehlein A."/>
            <person name="Guzman J."/>
            <person name="Daniel R."/>
            <person name="Vilcinskas A."/>
        </authorList>
    </citation>
    <scope>NUCLEOTIDE SEQUENCE [LARGE SCALE GENOMIC DNA]</scope>
    <source>
        <strain evidence="10 11">G55GP</strain>
    </source>
</reference>
<dbReference type="GO" id="GO:0003678">
    <property type="term" value="F:DNA helicase activity"/>
    <property type="evidence" value="ECO:0007669"/>
    <property type="project" value="UniProtKB-EC"/>
</dbReference>
<keyword evidence="4 10" id="KW-0347">Helicase</keyword>
<dbReference type="InterPro" id="IPR011545">
    <property type="entry name" value="DEAD/DEAH_box_helicase_dom"/>
</dbReference>
<dbReference type="Pfam" id="PF00271">
    <property type="entry name" value="Helicase_C"/>
    <property type="match status" value="1"/>
</dbReference>
<dbReference type="InterPro" id="IPR014001">
    <property type="entry name" value="Helicase_ATP-bd"/>
</dbReference>
<evidence type="ECO:0000256" key="5">
    <source>
        <dbReference type="ARBA" id="ARBA00022840"/>
    </source>
</evidence>
<dbReference type="InterPro" id="IPR045562">
    <property type="entry name" value="RecG_dom3_C"/>
</dbReference>
<dbReference type="PANTHER" id="PTHR47964:SF1">
    <property type="entry name" value="ATP-DEPENDENT DNA HELICASE HOMOLOG RECG, CHLOROPLASTIC"/>
    <property type="match status" value="1"/>
</dbReference>
<keyword evidence="1" id="KW-0547">Nucleotide-binding</keyword>
<dbReference type="InterPro" id="IPR001650">
    <property type="entry name" value="Helicase_C-like"/>
</dbReference>
<dbReference type="CDD" id="cd04488">
    <property type="entry name" value="RecG_wedge_OBF"/>
    <property type="match status" value="1"/>
</dbReference>
<keyword evidence="5" id="KW-0067">ATP-binding</keyword>
<dbReference type="Pfam" id="PF00270">
    <property type="entry name" value="DEAD"/>
    <property type="match status" value="1"/>
</dbReference>
<sequence length="713" mass="78927">MPTSSLDLTRNILKPFLTPLSSLKGVGPATAKLLSKAVGGERVIDLLFHTPDSLINRSYRPTLALAEPGRIVTVAGTIIKIISPSRPRKPTRALFTDGTDQIELILFSPYQAKKLTQSQTIALSGVLEAQGLNRTITNPEHLIPLSHLEEGLEAIPFIEAVWPLTAGLFSSHISRTLRQAFRLFPPEPLPEWLPPSLLQEYNWPGFMTALHLLHFPGDFPELVKTATFEPTYEKAKNRLAFDELFSGQLGMVIARAHNHKGHGFSMAGTESGENPYRKEALKRFGYELTGAQKRVLAEIDADMAAPRRMQRLLQGDVGSGKTIIALLSMLQAYSSGFQAALMAPTEILARQHYETFSALCPIPVAYLSGTIKGVQRRKLLQGVSMGTIPIVIGTHALFQDKVSFSRLGLSIIDEQHRFGVEQRLRLNEKGEHTDTLAMTATPIPRTLLLTQYGEMDVSRIDELPPGRKPIKTTLHPFSATKDIIHRLQNPLRNGVQAFWVCPLVQESEALDLAAAEERFQSLQQYFGPDVVGLVHGQQDVHHRNQILKKFEKGDLSILVATTVIEVGVNIPNASIMIVEHAERFGLAQLHQLRGRVGRGSKASYCLLLHDDQLSYTSQRRLNILRETEDGFLIAEEDFRLRGGGDMGGTRQTGFANFHFASPALLSSYVPLARKLATHLIHTDPSLSTFLGHAAQIPLKLFGRDETLRLLTSG</sequence>
<keyword evidence="6" id="KW-0238">DNA-binding</keyword>
<evidence type="ECO:0000256" key="6">
    <source>
        <dbReference type="ARBA" id="ARBA00023125"/>
    </source>
</evidence>
<dbReference type="SUPFAM" id="SSF50249">
    <property type="entry name" value="Nucleic acid-binding proteins"/>
    <property type="match status" value="1"/>
</dbReference>
<protein>
    <submittedName>
        <fullName evidence="10">ATP-dependent DNA helicase RecG</fullName>
        <ecNumber evidence="10">3.6.4.12</ecNumber>
    </submittedName>
</protein>
<dbReference type="InterPro" id="IPR027417">
    <property type="entry name" value="P-loop_NTPase"/>
</dbReference>
<dbReference type="Pfam" id="PF19833">
    <property type="entry name" value="RecG_dom3_C"/>
    <property type="match status" value="1"/>
</dbReference>
<dbReference type="SMART" id="SM00487">
    <property type="entry name" value="DEXDc"/>
    <property type="match status" value="1"/>
</dbReference>
<dbReference type="GO" id="GO:0005524">
    <property type="term" value="F:ATP binding"/>
    <property type="evidence" value="ECO:0007669"/>
    <property type="project" value="UniProtKB-KW"/>
</dbReference>
<keyword evidence="2" id="KW-0227">DNA damage</keyword>
<evidence type="ECO:0000259" key="9">
    <source>
        <dbReference type="PROSITE" id="PS51194"/>
    </source>
</evidence>
<evidence type="ECO:0000256" key="4">
    <source>
        <dbReference type="ARBA" id="ARBA00022806"/>
    </source>
</evidence>
<evidence type="ECO:0000313" key="10">
    <source>
        <dbReference type="EMBL" id="QNT79469.1"/>
    </source>
</evidence>
<name>A0A7H1NUK9_9PROT</name>
<dbReference type="GO" id="GO:0006281">
    <property type="term" value="P:DNA repair"/>
    <property type="evidence" value="ECO:0007669"/>
    <property type="project" value="UniProtKB-KW"/>
</dbReference>
<dbReference type="SMART" id="SM00490">
    <property type="entry name" value="HELICc"/>
    <property type="match status" value="1"/>
</dbReference>
<gene>
    <name evidence="10" type="primary">recG</name>
    <name evidence="10" type="ORF">JGUZn3_22680</name>
</gene>
<evidence type="ECO:0000256" key="2">
    <source>
        <dbReference type="ARBA" id="ARBA00022763"/>
    </source>
</evidence>
<dbReference type="KEGG" id="ebla:JGUZn3_22680"/>
<dbReference type="GO" id="GO:0003677">
    <property type="term" value="F:DNA binding"/>
    <property type="evidence" value="ECO:0007669"/>
    <property type="project" value="UniProtKB-KW"/>
</dbReference>
<dbReference type="EMBL" id="CP060244">
    <property type="protein sequence ID" value="QNT79469.1"/>
    <property type="molecule type" value="Genomic_DNA"/>
</dbReference>
<dbReference type="InterPro" id="IPR047112">
    <property type="entry name" value="RecG/Mfd"/>
</dbReference>
<evidence type="ECO:0000256" key="7">
    <source>
        <dbReference type="ARBA" id="ARBA00023204"/>
    </source>
</evidence>
<organism evidence="10 11">
    <name type="scientific">Entomobacter blattae</name>
    <dbReference type="NCBI Taxonomy" id="2762277"/>
    <lineage>
        <taxon>Bacteria</taxon>
        <taxon>Pseudomonadati</taxon>
        <taxon>Pseudomonadota</taxon>
        <taxon>Alphaproteobacteria</taxon>
        <taxon>Acetobacterales</taxon>
        <taxon>Acetobacteraceae</taxon>
        <taxon>Entomobacter</taxon>
    </lineage>
</organism>
<keyword evidence="11" id="KW-1185">Reference proteome</keyword>
<dbReference type="CDD" id="cd17992">
    <property type="entry name" value="DEXHc_RecG"/>
    <property type="match status" value="1"/>
</dbReference>
<dbReference type="Gene3D" id="2.40.50.140">
    <property type="entry name" value="Nucleic acid-binding proteins"/>
    <property type="match status" value="1"/>
</dbReference>
<dbReference type="PANTHER" id="PTHR47964">
    <property type="entry name" value="ATP-DEPENDENT DNA HELICASE HOMOLOG RECG, CHLOROPLASTIC"/>
    <property type="match status" value="1"/>
</dbReference>
<feature type="domain" description="Helicase ATP-binding" evidence="8">
    <location>
        <begin position="302"/>
        <end position="460"/>
    </location>
</feature>
<dbReference type="RefSeq" id="WP_203413625.1">
    <property type="nucleotide sequence ID" value="NZ_CP060244.1"/>
</dbReference>
<evidence type="ECO:0000259" key="8">
    <source>
        <dbReference type="PROSITE" id="PS51192"/>
    </source>
</evidence>
<dbReference type="GO" id="GO:0016787">
    <property type="term" value="F:hydrolase activity"/>
    <property type="evidence" value="ECO:0007669"/>
    <property type="project" value="UniProtKB-KW"/>
</dbReference>
<dbReference type="AlphaFoldDB" id="A0A7H1NUK9"/>
<evidence type="ECO:0000256" key="1">
    <source>
        <dbReference type="ARBA" id="ARBA00022741"/>
    </source>
</evidence>
<dbReference type="Gene3D" id="3.40.50.300">
    <property type="entry name" value="P-loop containing nucleotide triphosphate hydrolases"/>
    <property type="match status" value="2"/>
</dbReference>
<dbReference type="PROSITE" id="PS51194">
    <property type="entry name" value="HELICASE_CTER"/>
    <property type="match status" value="1"/>
</dbReference>